<dbReference type="InterPro" id="IPR015010">
    <property type="entry name" value="TERF2IP_Myb"/>
</dbReference>
<dbReference type="Pfam" id="PF10384">
    <property type="entry name" value="Scm3"/>
    <property type="match status" value="1"/>
</dbReference>
<feature type="compositionally biased region" description="Low complexity" evidence="6">
    <location>
        <begin position="453"/>
        <end position="463"/>
    </location>
</feature>
<name>A0ABR4PFW2_9HELO</name>
<evidence type="ECO:0000256" key="1">
    <source>
        <dbReference type="ARBA" id="ARBA00022737"/>
    </source>
</evidence>
<dbReference type="SMART" id="SM00355">
    <property type="entry name" value="ZnF_C2H2"/>
    <property type="match status" value="1"/>
</dbReference>
<feature type="compositionally biased region" description="Low complexity" evidence="6">
    <location>
        <begin position="899"/>
        <end position="909"/>
    </location>
</feature>
<dbReference type="Gene3D" id="3.30.160.60">
    <property type="entry name" value="Classic Zinc Finger"/>
    <property type="match status" value="1"/>
</dbReference>
<dbReference type="InterPro" id="IPR013087">
    <property type="entry name" value="Znf_C2H2_type"/>
</dbReference>
<evidence type="ECO:0000256" key="3">
    <source>
        <dbReference type="ARBA" id="ARBA00023043"/>
    </source>
</evidence>
<dbReference type="Proteomes" id="UP001629113">
    <property type="component" value="Unassembled WGS sequence"/>
</dbReference>
<dbReference type="InterPro" id="IPR003163">
    <property type="entry name" value="Tscrpt_reg_HTH_APSES-type"/>
</dbReference>
<evidence type="ECO:0000313" key="9">
    <source>
        <dbReference type="EMBL" id="KAL3422199.1"/>
    </source>
</evidence>
<keyword evidence="10" id="KW-1185">Reference proteome</keyword>
<dbReference type="SMART" id="SM01252">
    <property type="entry name" value="KilA-N"/>
    <property type="match status" value="1"/>
</dbReference>
<dbReference type="InterPro" id="IPR009057">
    <property type="entry name" value="Homeodomain-like_sf"/>
</dbReference>
<dbReference type="PANTHER" id="PTHR43828:SF3">
    <property type="entry name" value="CHROMO DOMAIN-CONTAINING PROTEIN"/>
    <property type="match status" value="1"/>
</dbReference>
<dbReference type="PROSITE" id="PS00028">
    <property type="entry name" value="ZINC_FINGER_C2H2_1"/>
    <property type="match status" value="1"/>
</dbReference>
<dbReference type="CDD" id="cd11655">
    <property type="entry name" value="rap1_myb-like"/>
    <property type="match status" value="1"/>
</dbReference>
<dbReference type="InterPro" id="IPR036887">
    <property type="entry name" value="HTH_APSES_sf"/>
</dbReference>
<dbReference type="InterPro" id="IPR018465">
    <property type="entry name" value="Scm3/HJURP"/>
</dbReference>
<evidence type="ECO:0000256" key="2">
    <source>
        <dbReference type="ARBA" id="ARBA00022969"/>
    </source>
</evidence>
<accession>A0ABR4PFW2</accession>
<keyword evidence="1" id="KW-0677">Repeat</keyword>
<dbReference type="SUPFAM" id="SSF54616">
    <property type="entry name" value="DNA-binding domain of Mlu1-box binding protein MBP1"/>
    <property type="match status" value="1"/>
</dbReference>
<evidence type="ECO:0000259" key="8">
    <source>
        <dbReference type="PROSITE" id="PS51299"/>
    </source>
</evidence>
<feature type="region of interest" description="Disordered" evidence="6">
    <location>
        <begin position="889"/>
        <end position="912"/>
    </location>
</feature>
<evidence type="ECO:0000313" key="10">
    <source>
        <dbReference type="Proteomes" id="UP001629113"/>
    </source>
</evidence>
<dbReference type="PANTHER" id="PTHR43828">
    <property type="entry name" value="ASPARAGINASE"/>
    <property type="match status" value="1"/>
</dbReference>
<dbReference type="Gene3D" id="3.10.260.10">
    <property type="entry name" value="Transcription regulator HTH, APSES-type DNA-binding domain"/>
    <property type="match status" value="1"/>
</dbReference>
<feature type="domain" description="C2H2-type" evidence="7">
    <location>
        <begin position="724"/>
        <end position="753"/>
    </location>
</feature>
<comment type="caution">
    <text evidence="9">The sequence shown here is derived from an EMBL/GenBank/DDBJ whole genome shotgun (WGS) entry which is preliminary data.</text>
</comment>
<feature type="compositionally biased region" description="Basic and acidic residues" evidence="6">
    <location>
        <begin position="436"/>
        <end position="445"/>
    </location>
</feature>
<feature type="region of interest" description="Disordered" evidence="6">
    <location>
        <begin position="1052"/>
        <end position="1075"/>
    </location>
</feature>
<dbReference type="InterPro" id="IPR018004">
    <property type="entry name" value="KilA/APSES_HTH"/>
</dbReference>
<dbReference type="InterPro" id="IPR051642">
    <property type="entry name" value="SWI6-like"/>
</dbReference>
<dbReference type="Gene3D" id="1.10.10.60">
    <property type="entry name" value="Homeodomain-like"/>
    <property type="match status" value="1"/>
</dbReference>
<feature type="compositionally biased region" description="Polar residues" evidence="6">
    <location>
        <begin position="676"/>
        <end position="690"/>
    </location>
</feature>
<feature type="region of interest" description="Disordered" evidence="6">
    <location>
        <begin position="1"/>
        <end position="29"/>
    </location>
</feature>
<evidence type="ECO:0000259" key="7">
    <source>
        <dbReference type="PROSITE" id="PS50157"/>
    </source>
</evidence>
<keyword evidence="4" id="KW-0183">Conidiation</keyword>
<keyword evidence="5" id="KW-0862">Zinc</keyword>
<dbReference type="Pfam" id="PF08914">
    <property type="entry name" value="Myb_Rap1"/>
    <property type="match status" value="1"/>
</dbReference>
<dbReference type="SUPFAM" id="SSF46689">
    <property type="entry name" value="Homeodomain-like"/>
    <property type="match status" value="1"/>
</dbReference>
<feature type="compositionally biased region" description="Acidic residues" evidence="6">
    <location>
        <begin position="151"/>
        <end position="184"/>
    </location>
</feature>
<dbReference type="SUPFAM" id="SSF57667">
    <property type="entry name" value="beta-beta-alpha zinc fingers"/>
    <property type="match status" value="1"/>
</dbReference>
<evidence type="ECO:0000256" key="5">
    <source>
        <dbReference type="PROSITE-ProRule" id="PRU00042"/>
    </source>
</evidence>
<dbReference type="Gene3D" id="1.10.20.10">
    <property type="entry name" value="Histone, subunit A"/>
    <property type="match status" value="1"/>
</dbReference>
<feature type="compositionally biased region" description="Basic and acidic residues" evidence="6">
    <location>
        <begin position="815"/>
        <end position="828"/>
    </location>
</feature>
<dbReference type="PROSITE" id="PS51299">
    <property type="entry name" value="HTH_APSES"/>
    <property type="match status" value="1"/>
</dbReference>
<feature type="region of interest" description="Disordered" evidence="6">
    <location>
        <begin position="628"/>
        <end position="690"/>
    </location>
</feature>
<protein>
    <submittedName>
        <fullName evidence="9">Start control protein Cdc10</fullName>
    </submittedName>
</protein>
<feature type="compositionally biased region" description="Basic and acidic residues" evidence="6">
    <location>
        <begin position="1"/>
        <end position="21"/>
    </location>
</feature>
<evidence type="ECO:0000256" key="6">
    <source>
        <dbReference type="SAM" id="MobiDB-lite"/>
    </source>
</evidence>
<reference evidence="9 10" key="1">
    <citation type="submission" date="2024-06" db="EMBL/GenBank/DDBJ databases">
        <title>Complete genome of Phlyctema vagabunda strain 19-DSS-EL-015.</title>
        <authorList>
            <person name="Fiorenzani C."/>
        </authorList>
    </citation>
    <scope>NUCLEOTIDE SEQUENCE [LARGE SCALE GENOMIC DNA]</scope>
    <source>
        <strain evidence="9 10">19-DSS-EL-015</strain>
    </source>
</reference>
<feature type="region of interest" description="Disordered" evidence="6">
    <location>
        <begin position="427"/>
        <end position="477"/>
    </location>
</feature>
<keyword evidence="2" id="KW-0749">Sporulation</keyword>
<dbReference type="PROSITE" id="PS50157">
    <property type="entry name" value="ZINC_FINGER_C2H2_2"/>
    <property type="match status" value="1"/>
</dbReference>
<dbReference type="InterPro" id="IPR036236">
    <property type="entry name" value="Znf_C2H2_sf"/>
</dbReference>
<proteinExistence type="predicted"/>
<keyword evidence="5" id="KW-0479">Metal-binding</keyword>
<feature type="region of interest" description="Disordered" evidence="6">
    <location>
        <begin position="136"/>
        <end position="184"/>
    </location>
</feature>
<evidence type="ECO:0000256" key="4">
    <source>
        <dbReference type="ARBA" id="ARBA00023321"/>
    </source>
</evidence>
<keyword evidence="3" id="KW-0040">ANK repeat</keyword>
<dbReference type="InterPro" id="IPR009072">
    <property type="entry name" value="Histone-fold"/>
</dbReference>
<feature type="region of interest" description="Disordered" evidence="6">
    <location>
        <begin position="849"/>
        <end position="875"/>
    </location>
</feature>
<keyword evidence="5" id="KW-0863">Zinc-finger</keyword>
<organism evidence="9 10">
    <name type="scientific">Phlyctema vagabunda</name>
    <dbReference type="NCBI Taxonomy" id="108571"/>
    <lineage>
        <taxon>Eukaryota</taxon>
        <taxon>Fungi</taxon>
        <taxon>Dikarya</taxon>
        <taxon>Ascomycota</taxon>
        <taxon>Pezizomycotina</taxon>
        <taxon>Leotiomycetes</taxon>
        <taxon>Helotiales</taxon>
        <taxon>Dermateaceae</taxon>
        <taxon>Phlyctema</taxon>
    </lineage>
</organism>
<gene>
    <name evidence="9" type="ORF">PVAG01_06355</name>
</gene>
<dbReference type="EMBL" id="JBFCZG010000005">
    <property type="protein sequence ID" value="KAL3422199.1"/>
    <property type="molecule type" value="Genomic_DNA"/>
</dbReference>
<sequence length="1164" mass="129830">MEPASKRQRLDYPAHHEHTRGFNDPYTYYEPPKLNMKEDAYDDDMIDDDDEITYRDMGEGYDPVADLQQKRAQLNGRLKSTFESIFEKYERDFDGIGDEIDLYTGKIVVNNGHLLEMENEGDAGIKRKSILNAFTGGSEEEVTSEGSEGSSQEEEGSEEDTASENDSGSEGEEAETASDDAMLEDDMILRGLRPKDEKHNQREPSLELGSANQRFLKGYEDARPVTTPRSLERNEAPIESDILAKFGPQIGPQVFQYISQQRLLNNDDTHIEPAWRAPSLPVQPTPNSMMRPRWDVPAIPLAPTSIGRRPILHSILAQREIERTPSPGASTSVWASGEYSIPRSSVGPRKSRCAFTAEDDDMILETVTSARLQGIHPRSKSIWDQLELNNPRHTAFTWKKRYYDKRSGLASSFRDDSELPVGNSLSVSRSIQRSHFRPDLDRDLHSASPTKLSSPPRSVSQRPPRQRKPRESGSGLVSWSDAVKTIQEDDPELHAGILEDVGIFEQYDDDGATDISDMKLSQRSASIELGLHDVPEISSRINSPILEGGLASKKSPSESFFDLTANPSDLEVAHLPSTSAEIVTQEVFHRNVVDPSHYFSDDEDGFNLPRVSWPQQPILVEPEPTADKALLVPPNSSPVNQVDSPLAPNREAKRPTEAAELGNSKGNTKSAHDFTNHMTSSNLASRNTSTPKAQERAARILKTRPADTSKVPPSAARQPPAKNLPCPHIGCSKLFTNSWNLKSHLRYHERMEAQALEMATPARSAFLDWDDFDELSLGPDDFILVSARSKHRRHKNGTPLAIRLRRESNATIDSISKDRPESTKKLSVDETMDDVDELAIESYAITSTAQTPQLAPLNEPQPRADTQAQDTTSEELPELASLFHPAESSEPISVAKQMPTQPTTSSSSTVVRKSRYSGDDVYEVEVNGITVMRRCEDAWLNATQILRVAGLDISQRHEVLRDSLWSSDYKQIHGVQKYQGTWIPFERGLKLCQEYKLDELLGTLLVSDLATEVALPPDRPTSSHTINNHKRKFGEMAADELPSQRKTVIEDSAAESSELSFIPGSSPSRRHRLRSRRDTTGITAMQPIDLDSPKGRGQISNLMVLITPAKRERRRDPVLDKDRSARESSVVKTPGGTLRRCGLDGFRCKRSFCFKCASPNKLDA</sequence>
<feature type="region of interest" description="Disordered" evidence="6">
    <location>
        <begin position="811"/>
        <end position="830"/>
    </location>
</feature>
<feature type="domain" description="HTH APSES-type" evidence="8">
    <location>
        <begin position="911"/>
        <end position="1017"/>
    </location>
</feature>